<dbReference type="RefSeq" id="WP_128527047.1">
    <property type="nucleotide sequence ID" value="NZ_CP026119.1"/>
</dbReference>
<feature type="region of interest" description="Disordered" evidence="1">
    <location>
        <begin position="160"/>
        <end position="189"/>
    </location>
</feature>
<organism evidence="2 3">
    <name type="scientific">Halobacillus litoralis</name>
    <dbReference type="NCBI Taxonomy" id="45668"/>
    <lineage>
        <taxon>Bacteria</taxon>
        <taxon>Bacillati</taxon>
        <taxon>Bacillota</taxon>
        <taxon>Bacilli</taxon>
        <taxon>Bacillales</taxon>
        <taxon>Bacillaceae</taxon>
        <taxon>Halobacillus</taxon>
    </lineage>
</organism>
<accession>A0A410MJG5</accession>
<keyword evidence="2" id="KW-0614">Plasmid</keyword>
<dbReference type="OrthoDB" id="2922177at2"/>
<geneLocation type="plasmid" evidence="3">
    <name>pldw-31</name>
</geneLocation>
<dbReference type="KEGG" id="hli:HLI_21435"/>
<proteinExistence type="predicted"/>
<sequence length="500" mass="58398">MKKVLLAIGNTEFSKILKNHIDRHSNSFLLCDQEVMHHRYLEEMIEVNEPNIIIVHDYYLPTDVNTTEEREYEWLNFALELRKKYEDTIRLVFLCERDKRDPFLHNLISNNVLDIINDNSIDIEGLIEQLKDIPRFSRVSKFVHNSKQALYEDISETVEAEEVEDTSSTPVPTQKEEQRKESTHKKRDRPVVQKVVEKKVVNKQVVKRDVSINLQQQVNKVVGVPVEKKIVLIGSPFKRSGCTFISHLLARELAKMNVSSTYIESPYEAPYTYDRFFGHEFTKNYKSKFYQYIKTLDIGEELDFDWTHDDIQMVALNPTDEPTYSKDSLPFEVFMKVLMSTSSTVTIVDVGNQWENEVFQDIYDIASNVYIVMEPDISNIQMLQDPNSSFQTFCNKIMKDKKTKVIGNRFEEGLMKNDLINEVFVNKLLTYLEVFPSKEVFDCQMDGGFLNDHPKYQEGIHRSLKPILNELLPQEFIKKLSKQKGLLRGIFNKSITISKD</sequence>
<reference evidence="2 3" key="1">
    <citation type="submission" date="2018-01" db="EMBL/GenBank/DDBJ databases">
        <title>The whole genome sequencing and assembly of Halobacillus litoralis ERB031 strain.</title>
        <authorList>
            <person name="Lee S.-J."/>
            <person name="Park M.-K."/>
            <person name="Kim J.-Y."/>
            <person name="Lee Y.-J."/>
            <person name="Yi H."/>
            <person name="Bahn Y.-S."/>
            <person name="Kim J.F."/>
            <person name="Lee D.-W."/>
        </authorList>
    </citation>
    <scope>NUCLEOTIDE SEQUENCE [LARGE SCALE GENOMIC DNA]</scope>
    <source>
        <strain evidence="2 3">ERB 031</strain>
        <plasmid evidence="3">pldw-31</plasmid>
    </source>
</reference>
<evidence type="ECO:0000313" key="3">
    <source>
        <dbReference type="Proteomes" id="UP000287756"/>
    </source>
</evidence>
<evidence type="ECO:0000256" key="1">
    <source>
        <dbReference type="SAM" id="MobiDB-lite"/>
    </source>
</evidence>
<gene>
    <name evidence="2" type="ORF">HLI_21435</name>
</gene>
<name>A0A410MJG5_9BACI</name>
<dbReference type="Proteomes" id="UP000287756">
    <property type="component" value="Plasmid pLDW-31"/>
</dbReference>
<evidence type="ECO:0000313" key="2">
    <source>
        <dbReference type="EMBL" id="QAS54818.1"/>
    </source>
</evidence>
<dbReference type="EMBL" id="CP026119">
    <property type="protein sequence ID" value="QAS54818.1"/>
    <property type="molecule type" value="Genomic_DNA"/>
</dbReference>
<protein>
    <submittedName>
        <fullName evidence="2">Uncharacterized protein</fullName>
    </submittedName>
</protein>
<dbReference type="AlphaFoldDB" id="A0A410MJG5"/>